<organism evidence="2">
    <name type="scientific">Geoalkalibacter subterraneus</name>
    <dbReference type="NCBI Taxonomy" id="483547"/>
    <lineage>
        <taxon>Bacteria</taxon>
        <taxon>Pseudomonadati</taxon>
        <taxon>Thermodesulfobacteriota</taxon>
        <taxon>Desulfuromonadia</taxon>
        <taxon>Desulfuromonadales</taxon>
        <taxon>Geoalkalibacteraceae</taxon>
        <taxon>Geoalkalibacter</taxon>
    </lineage>
</organism>
<keyword evidence="2" id="KW-0808">Transferase</keyword>
<dbReference type="Gene3D" id="3.30.1310.20">
    <property type="entry name" value="PRTase-like"/>
    <property type="match status" value="1"/>
</dbReference>
<evidence type="ECO:0000259" key="1">
    <source>
        <dbReference type="Pfam" id="PF00156"/>
    </source>
</evidence>
<reference evidence="2" key="1">
    <citation type="journal article" date="2020" name="mSystems">
        <title>Genome- and Community-Level Interaction Insights into Carbon Utilization and Element Cycling Functions of Hydrothermarchaeota in Hydrothermal Sediment.</title>
        <authorList>
            <person name="Zhou Z."/>
            <person name="Liu Y."/>
            <person name="Xu W."/>
            <person name="Pan J."/>
            <person name="Luo Z.H."/>
            <person name="Li M."/>
        </authorList>
    </citation>
    <scope>NUCLEOTIDE SEQUENCE [LARGE SCALE GENOMIC DNA]</scope>
    <source>
        <strain evidence="2">SpSt-1220</strain>
    </source>
</reference>
<dbReference type="Pfam" id="PF00156">
    <property type="entry name" value="Pribosyltran"/>
    <property type="match status" value="1"/>
</dbReference>
<name>A0A831LRP9_9BACT</name>
<keyword evidence="2" id="KW-0328">Glycosyltransferase</keyword>
<evidence type="ECO:0000313" key="2">
    <source>
        <dbReference type="EMBL" id="HDR46620.1"/>
    </source>
</evidence>
<proteinExistence type="predicted"/>
<protein>
    <submittedName>
        <fullName evidence="2">Phosphoribosyltransferase</fullName>
    </submittedName>
</protein>
<accession>A0A831LRP9</accession>
<dbReference type="EMBL" id="DSDO01000197">
    <property type="protein sequence ID" value="HDR46620.1"/>
    <property type="molecule type" value="Genomic_DNA"/>
</dbReference>
<dbReference type="Proteomes" id="UP000886162">
    <property type="component" value="Unassembled WGS sequence"/>
</dbReference>
<dbReference type="GO" id="GO:0016757">
    <property type="term" value="F:glycosyltransferase activity"/>
    <property type="evidence" value="ECO:0007669"/>
    <property type="project" value="UniProtKB-KW"/>
</dbReference>
<dbReference type="InterPro" id="IPR000836">
    <property type="entry name" value="PRTase_dom"/>
</dbReference>
<dbReference type="SUPFAM" id="SSF53271">
    <property type="entry name" value="PRTase-like"/>
    <property type="match status" value="1"/>
</dbReference>
<gene>
    <name evidence="2" type="ORF">ENN94_02855</name>
</gene>
<feature type="domain" description="Phosphoribosyltransferase" evidence="1">
    <location>
        <begin position="17"/>
        <end position="191"/>
    </location>
</feature>
<dbReference type="CDD" id="cd06223">
    <property type="entry name" value="PRTases_typeI"/>
    <property type="match status" value="1"/>
</dbReference>
<dbReference type="InterPro" id="IPR029057">
    <property type="entry name" value="PRTase-like"/>
</dbReference>
<comment type="caution">
    <text evidence="2">The sequence shown here is derived from an EMBL/GenBank/DDBJ whole genome shotgun (WGS) entry which is preliminary data.</text>
</comment>
<dbReference type="Gene3D" id="3.40.50.2020">
    <property type="match status" value="1"/>
</dbReference>
<sequence length="229" mass="25003">MKPSNIFELPEMHDRSQVFNNRAHAGEMLADMLSALNAQRAIVFAIPAGGVPVAVPIAARLDTPLDVAVVSKITLPWNTEAGYGAVAFDGTVRINEELVRRQKLTPEDIRQGIEKTQRKVQHRVKIFRGERPFPSLKKRAVILVDDGLASGFTLLTAVEALRNAGADKLLVAVPTAHENSLERVAPMVEGLYCANVRGGWSFAVADAYKSWSDVDEKEARRLLAGHAEG</sequence>
<dbReference type="AlphaFoldDB" id="A0A831LRP9"/>